<organism evidence="2 3">
    <name type="scientific">Pristionchus mayeri</name>
    <dbReference type="NCBI Taxonomy" id="1317129"/>
    <lineage>
        <taxon>Eukaryota</taxon>
        <taxon>Metazoa</taxon>
        <taxon>Ecdysozoa</taxon>
        <taxon>Nematoda</taxon>
        <taxon>Chromadorea</taxon>
        <taxon>Rhabditida</taxon>
        <taxon>Rhabditina</taxon>
        <taxon>Diplogasteromorpha</taxon>
        <taxon>Diplogasteroidea</taxon>
        <taxon>Neodiplogasteridae</taxon>
        <taxon>Pristionchus</taxon>
    </lineage>
</organism>
<sequence length="176" mass="19113">YHSCCCGAHVVTLSRVFIVISLVFDVLDFANLSSPFGIIVVFSALFIDILGAVSIFQELRMPLCVFICLTSIHLPLSVLHGVISLASDPENQGKGGAILMTTVILFIVALPIFITYYNMSQFLKDREKAQQVPTLYTVQVHSPIPAAPAAAEVLSVHSTTTAPSYAPPPYDEKCRT</sequence>
<evidence type="ECO:0000256" key="1">
    <source>
        <dbReference type="SAM" id="Phobius"/>
    </source>
</evidence>
<name>A0AAN5I6Z1_9BILA</name>
<keyword evidence="3" id="KW-1185">Reference proteome</keyword>
<keyword evidence="1" id="KW-0812">Transmembrane</keyword>
<keyword evidence="1" id="KW-1133">Transmembrane helix</keyword>
<dbReference type="AlphaFoldDB" id="A0AAN5I6Z1"/>
<keyword evidence="1" id="KW-0472">Membrane</keyword>
<comment type="caution">
    <text evidence="2">The sequence shown here is derived from an EMBL/GenBank/DDBJ whole genome shotgun (WGS) entry which is preliminary data.</text>
</comment>
<feature type="transmembrane region" description="Helical" evidence="1">
    <location>
        <begin position="36"/>
        <end position="56"/>
    </location>
</feature>
<accession>A0AAN5I6Z1</accession>
<evidence type="ECO:0000313" key="2">
    <source>
        <dbReference type="EMBL" id="GMR52741.1"/>
    </source>
</evidence>
<evidence type="ECO:0000313" key="3">
    <source>
        <dbReference type="Proteomes" id="UP001328107"/>
    </source>
</evidence>
<reference evidence="3" key="1">
    <citation type="submission" date="2022-10" db="EMBL/GenBank/DDBJ databases">
        <title>Genome assembly of Pristionchus species.</title>
        <authorList>
            <person name="Yoshida K."/>
            <person name="Sommer R.J."/>
        </authorList>
    </citation>
    <scope>NUCLEOTIDE SEQUENCE [LARGE SCALE GENOMIC DNA]</scope>
    <source>
        <strain evidence="3">RS5460</strain>
    </source>
</reference>
<feature type="transmembrane region" description="Helical" evidence="1">
    <location>
        <begin position="63"/>
        <end position="83"/>
    </location>
</feature>
<feature type="non-terminal residue" evidence="2">
    <location>
        <position position="1"/>
    </location>
</feature>
<protein>
    <submittedName>
        <fullName evidence="2">Uncharacterized protein</fullName>
    </submittedName>
</protein>
<dbReference type="EMBL" id="BTRK01000005">
    <property type="protein sequence ID" value="GMR52741.1"/>
    <property type="molecule type" value="Genomic_DNA"/>
</dbReference>
<feature type="transmembrane region" description="Helical" evidence="1">
    <location>
        <begin position="12"/>
        <end position="30"/>
    </location>
</feature>
<proteinExistence type="predicted"/>
<gene>
    <name evidence="2" type="ORF">PMAYCL1PPCAC_22936</name>
</gene>
<feature type="transmembrane region" description="Helical" evidence="1">
    <location>
        <begin position="95"/>
        <end position="117"/>
    </location>
</feature>
<dbReference type="Proteomes" id="UP001328107">
    <property type="component" value="Unassembled WGS sequence"/>
</dbReference>